<reference evidence="4 5" key="1">
    <citation type="submission" date="2016-06" db="EMBL/GenBank/DDBJ databases">
        <title>Evolution of pathogenesis and genome organization in the Tremellales.</title>
        <authorList>
            <person name="Cuomo C."/>
            <person name="Litvintseva A."/>
            <person name="Heitman J."/>
            <person name="Chen Y."/>
            <person name="Sun S."/>
            <person name="Springer D."/>
            <person name="Dromer F."/>
            <person name="Young S."/>
            <person name="Zeng Q."/>
            <person name="Chapman S."/>
            <person name="Gujja S."/>
            <person name="Saif S."/>
            <person name="Birren B."/>
        </authorList>
    </citation>
    <scope>NUCLEOTIDE SEQUENCE [LARGE SCALE GENOMIC DNA]</scope>
    <source>
        <strain evidence="4 5">CBS 7118</strain>
    </source>
</reference>
<evidence type="ECO:0000259" key="3">
    <source>
        <dbReference type="Pfam" id="PF20434"/>
    </source>
</evidence>
<dbReference type="Pfam" id="PF00326">
    <property type="entry name" value="Peptidase_S9"/>
    <property type="match status" value="1"/>
</dbReference>
<dbReference type="PANTHER" id="PTHR48081">
    <property type="entry name" value="AB HYDROLASE SUPERFAMILY PROTEIN C4A8.06C"/>
    <property type="match status" value="1"/>
</dbReference>
<gene>
    <name evidence="4" type="ORF">L198_07153</name>
</gene>
<name>A0A1E3IEY1_9TREE</name>
<dbReference type="OrthoDB" id="408631at2759"/>
<evidence type="ECO:0000259" key="2">
    <source>
        <dbReference type="Pfam" id="PF00326"/>
    </source>
</evidence>
<dbReference type="InterPro" id="IPR029058">
    <property type="entry name" value="AB_hydrolase_fold"/>
</dbReference>
<evidence type="ECO:0008006" key="6">
    <source>
        <dbReference type="Google" id="ProtNLM"/>
    </source>
</evidence>
<evidence type="ECO:0000256" key="1">
    <source>
        <dbReference type="ARBA" id="ARBA00022801"/>
    </source>
</evidence>
<dbReference type="PANTHER" id="PTHR48081:SF3">
    <property type="entry name" value="ALPHA_BETA HYDROLASE FOLD-3 DOMAIN-CONTAINING PROTEIN"/>
    <property type="match status" value="1"/>
</dbReference>
<sequence length="822" mass="89779">MSAVIKDIYNTFLFDPEHGLQLDAIYPTSHPQDAHVPVFVHYHGGGMAAGSRRDMFFAWMRDILPAKGFLVIFADYRLLYPSTADDIITDVHTLFSYISSPNTELAQSLAFLGITIDASHIVVNGASGGNYAAKAAATLPTVIPRPIAWVDLWGQGGDWLSDFLVKPYDITKYIVGLLYDEARAIELEEAGGGEVVTDDRFVPLEGGKRGHKLGRFSMVAYWLRQGTFLDHLFSAPGLGAKLAAVEPQHRPSLIPPDKVHLLLPITPITCPAYLIHGTTDKICPISESKAIERDMKQLGLEVVVDWVENGEHGLWDTDTRKPVATLGETIENVVAWVEEKARVPQAAHHYESLTRGANMLMTALTGDHLGPYLLSSNPCLYLKPLKPPLSIISDISRALRHTISLTITLGLWTGTHLNCFTKLFHCASTAPPPPPPHGPNITQAIISCSTSPWLTMKGCPRVLQAIGEFEPGRLDGEDLHAIDMLDVYLPTSRQSTKNGKVPAFVHFHGGGMVTGSQNDPFFPEWINTILPAKGFLVVSADYRLLFPSTPADMITDVHTATAELGRSRVRELLRVTYLSASSTPLNTWLSSLDIALDASPSVVSGQSGGNYPARAAATIPTVKPRPIAWFTLFGQGSDWLSDFWLSPQNVLPYTPFFEYDQTRAKTVVEPGRGKVVSDSAYLTLKGGKVGDTTGRNNLYIYFAQTGFYVDVLLSSPGIACQLGTALCTKRLSLLPASLLPLLLPMTASTPPMYIIHGTSDHMVPIADSYKLKNNLEKEGVKVRVDWVEGAEHGLLADDFGGLVEGFDGVVGRVVNWLQKRAN</sequence>
<dbReference type="Gene3D" id="3.40.50.1820">
    <property type="entry name" value="alpha/beta hydrolase"/>
    <property type="match status" value="2"/>
</dbReference>
<feature type="domain" description="BD-FAE-like" evidence="3">
    <location>
        <begin position="32"/>
        <end position="138"/>
    </location>
</feature>
<accession>A0A1E3IEY1</accession>
<keyword evidence="1" id="KW-0378">Hydrolase</keyword>
<evidence type="ECO:0000313" key="4">
    <source>
        <dbReference type="EMBL" id="ODN87150.1"/>
    </source>
</evidence>
<evidence type="ECO:0000313" key="5">
    <source>
        <dbReference type="Proteomes" id="UP000094819"/>
    </source>
</evidence>
<dbReference type="InterPro" id="IPR001375">
    <property type="entry name" value="Peptidase_S9_cat"/>
</dbReference>
<dbReference type="GO" id="GO:0006508">
    <property type="term" value="P:proteolysis"/>
    <property type="evidence" value="ECO:0007669"/>
    <property type="project" value="InterPro"/>
</dbReference>
<dbReference type="GeneID" id="30196364"/>
<dbReference type="EMBL" id="AWGH01000029">
    <property type="protein sequence ID" value="ODN87150.1"/>
    <property type="molecule type" value="Genomic_DNA"/>
</dbReference>
<dbReference type="SUPFAM" id="SSF53474">
    <property type="entry name" value="alpha/beta-Hydrolases"/>
    <property type="match status" value="2"/>
</dbReference>
<comment type="caution">
    <text evidence="4">The sequence shown here is derived from an EMBL/GenBank/DDBJ whole genome shotgun (WGS) entry which is preliminary data.</text>
</comment>
<protein>
    <recommendedName>
        <fullName evidence="6">Alpha/beta hydrolase fold-3 domain-containing protein</fullName>
    </recommendedName>
</protein>
<dbReference type="GO" id="GO:0008236">
    <property type="term" value="F:serine-type peptidase activity"/>
    <property type="evidence" value="ECO:0007669"/>
    <property type="project" value="InterPro"/>
</dbReference>
<organism evidence="4 5">
    <name type="scientific">Cryptococcus wingfieldii CBS 7118</name>
    <dbReference type="NCBI Taxonomy" id="1295528"/>
    <lineage>
        <taxon>Eukaryota</taxon>
        <taxon>Fungi</taxon>
        <taxon>Dikarya</taxon>
        <taxon>Basidiomycota</taxon>
        <taxon>Agaricomycotina</taxon>
        <taxon>Tremellomycetes</taxon>
        <taxon>Tremellales</taxon>
        <taxon>Cryptococcaceae</taxon>
        <taxon>Cryptococcus</taxon>
    </lineage>
</organism>
<feature type="domain" description="Peptidase S9 prolyl oligopeptidase catalytic" evidence="2">
    <location>
        <begin position="747"/>
        <end position="797"/>
    </location>
</feature>
<keyword evidence="5" id="KW-1185">Reference proteome</keyword>
<dbReference type="InterPro" id="IPR050300">
    <property type="entry name" value="GDXG_lipolytic_enzyme"/>
</dbReference>
<dbReference type="RefSeq" id="XP_019028924.1">
    <property type="nucleotide sequence ID" value="XM_019179166.1"/>
</dbReference>
<dbReference type="Proteomes" id="UP000094819">
    <property type="component" value="Unassembled WGS sequence"/>
</dbReference>
<proteinExistence type="predicted"/>
<dbReference type="Pfam" id="PF20434">
    <property type="entry name" value="BD-FAE"/>
    <property type="match status" value="1"/>
</dbReference>
<dbReference type="InterPro" id="IPR049492">
    <property type="entry name" value="BD-FAE-like_dom"/>
</dbReference>
<dbReference type="AlphaFoldDB" id="A0A1E3IEY1"/>